<sequence length="283" mass="32443">MLEMIMDRHLQFVLLGAVASIGLISKIITGVTLKKLVWAAANMGKSTHPLMRLIRAKYEHACMVSDRVQNVEVFVEKYIYEYRIAGLSLHSWRRLEKGTAWICAAIGVLAALGEYVLHGMNDQVLRNGAFGLAAGVILFALRVSVDENYRLQAIRTYMVDYLDNFCARKYEKSREKSMPKYEEESVPKIMPEEKQEMKQEPVPELMPENIPVKEPPRESIRETIREAEKIPEREAEKVPKREAEKVSAREPAREPVTKPTSARQDKNVSKEVLIREILEEYLA</sequence>
<feature type="transmembrane region" description="Helical" evidence="2">
    <location>
        <begin position="98"/>
        <end position="118"/>
    </location>
</feature>
<feature type="transmembrane region" description="Helical" evidence="2">
    <location>
        <begin position="124"/>
        <end position="145"/>
    </location>
</feature>
<organism evidence="3 4">
    <name type="scientific">Dorea ammoniilytica</name>
    <dbReference type="NCBI Taxonomy" id="2981788"/>
    <lineage>
        <taxon>Bacteria</taxon>
        <taxon>Bacillati</taxon>
        <taxon>Bacillota</taxon>
        <taxon>Clostridia</taxon>
        <taxon>Lachnospirales</taxon>
        <taxon>Lachnospiraceae</taxon>
        <taxon>Dorea</taxon>
    </lineage>
</organism>
<proteinExistence type="predicted"/>
<feature type="transmembrane region" description="Helical" evidence="2">
    <location>
        <begin position="12"/>
        <end position="33"/>
    </location>
</feature>
<evidence type="ECO:0000256" key="2">
    <source>
        <dbReference type="SAM" id="Phobius"/>
    </source>
</evidence>
<protein>
    <submittedName>
        <fullName evidence="3">Uncharacterized protein</fullName>
    </submittedName>
</protein>
<gene>
    <name evidence="3" type="ORF">OCV65_09500</name>
</gene>
<feature type="compositionally biased region" description="Basic and acidic residues" evidence="1">
    <location>
        <begin position="226"/>
        <end position="256"/>
    </location>
</feature>
<feature type="region of interest" description="Disordered" evidence="1">
    <location>
        <begin position="226"/>
        <end position="270"/>
    </location>
</feature>
<evidence type="ECO:0000313" key="4">
    <source>
        <dbReference type="Proteomes" id="UP001207605"/>
    </source>
</evidence>
<keyword evidence="2" id="KW-0472">Membrane</keyword>
<comment type="caution">
    <text evidence="3">The sequence shown here is derived from an EMBL/GenBank/DDBJ whole genome shotgun (WGS) entry which is preliminary data.</text>
</comment>
<keyword evidence="4" id="KW-1185">Reference proteome</keyword>
<evidence type="ECO:0000256" key="1">
    <source>
        <dbReference type="SAM" id="MobiDB-lite"/>
    </source>
</evidence>
<evidence type="ECO:0000313" key="3">
    <source>
        <dbReference type="EMBL" id="MCU6700461.1"/>
    </source>
</evidence>
<keyword evidence="2" id="KW-1133">Transmembrane helix</keyword>
<dbReference type="EMBL" id="JAOQJV010000012">
    <property type="protein sequence ID" value="MCU6700461.1"/>
    <property type="molecule type" value="Genomic_DNA"/>
</dbReference>
<dbReference type="RefSeq" id="WP_262581828.1">
    <property type="nucleotide sequence ID" value="NZ_JAOQJV010000012.1"/>
</dbReference>
<keyword evidence="2" id="KW-0812">Transmembrane</keyword>
<dbReference type="Proteomes" id="UP001207605">
    <property type="component" value="Unassembled WGS sequence"/>
</dbReference>
<name>A0ABT2S796_9FIRM</name>
<reference evidence="3 4" key="1">
    <citation type="journal article" date="2021" name="ISME Commun">
        <title>Automated analysis of genomic sequences facilitates high-throughput and comprehensive description of bacteria.</title>
        <authorList>
            <person name="Hitch T.C.A."/>
        </authorList>
    </citation>
    <scope>NUCLEOTIDE SEQUENCE [LARGE SCALE GENOMIC DNA]</scope>
    <source>
        <strain evidence="3 4">Sanger_02</strain>
    </source>
</reference>
<accession>A0ABT2S796</accession>